<dbReference type="SUPFAM" id="SSF51306">
    <property type="entry name" value="LexA/Signal peptidase"/>
    <property type="match status" value="1"/>
</dbReference>
<keyword evidence="1" id="KW-0812">Transmembrane</keyword>
<gene>
    <name evidence="3" type="primary">orf851</name>
</gene>
<evidence type="ECO:0000259" key="2">
    <source>
        <dbReference type="Pfam" id="PF10502"/>
    </source>
</evidence>
<evidence type="ECO:0000256" key="1">
    <source>
        <dbReference type="SAM" id="Phobius"/>
    </source>
</evidence>
<name>O85940_NOVAR</name>
<evidence type="ECO:0000313" key="3">
    <source>
        <dbReference type="EMBL" id="AAD03956.1"/>
    </source>
</evidence>
<dbReference type="Gene3D" id="2.10.109.10">
    <property type="entry name" value="Umud Fragment, subunit A"/>
    <property type="match status" value="1"/>
</dbReference>
<keyword evidence="1" id="KW-0472">Membrane</keyword>
<feature type="domain" description="Peptidase S26" evidence="2">
    <location>
        <begin position="210"/>
        <end position="364"/>
    </location>
</feature>
<dbReference type="AlphaFoldDB" id="O85940"/>
<feature type="transmembrane region" description="Helical" evidence="1">
    <location>
        <begin position="39"/>
        <end position="59"/>
    </location>
</feature>
<dbReference type="GO" id="GO:0004252">
    <property type="term" value="F:serine-type endopeptidase activity"/>
    <property type="evidence" value="ECO:0007669"/>
    <property type="project" value="InterPro"/>
</dbReference>
<keyword evidence="3" id="KW-0614">Plasmid</keyword>
<dbReference type="InterPro" id="IPR014115">
    <property type="entry name" value="TrbI_Ftype"/>
</dbReference>
<reference evidence="3" key="1">
    <citation type="journal article" date="1999" name="J. Bacteriol.">
        <title>Complete sequence of a 184-kilobase catabolic plasmid from Sphingomonas aromaticivorans F199.</title>
        <authorList>
            <person name="Romine M.F."/>
            <person name="Stillwell L.C."/>
            <person name="Wong K.-K."/>
            <person name="Thurston S.J."/>
            <person name="Sisk E.C."/>
            <person name="Sensen C."/>
            <person name="Gaasterland T."/>
            <person name="Fredrickson J.K."/>
            <person name="Saffer J.D."/>
        </authorList>
    </citation>
    <scope>NUCLEOTIDE SEQUENCE</scope>
    <source>
        <strain evidence="3">F199</strain>
        <plasmid evidence="3">pNL1</plasmid>
    </source>
</reference>
<keyword evidence="1" id="KW-1133">Transmembrane helix</keyword>
<dbReference type="Pfam" id="PF10502">
    <property type="entry name" value="Peptidase_S26"/>
    <property type="match status" value="1"/>
</dbReference>
<accession>O85940</accession>
<protein>
    <submittedName>
        <fullName evidence="3">Conjugal transfer protein</fullName>
    </submittedName>
</protein>
<dbReference type="InterPro" id="IPR019533">
    <property type="entry name" value="Peptidase_S26"/>
</dbReference>
<dbReference type="PIR" id="T31232">
    <property type="entry name" value="T31232"/>
</dbReference>
<dbReference type="InterPro" id="IPR036286">
    <property type="entry name" value="LexA/Signal_pep-like_sf"/>
</dbReference>
<dbReference type="GO" id="GO:0006465">
    <property type="term" value="P:signal peptide processing"/>
    <property type="evidence" value="ECO:0007669"/>
    <property type="project" value="InterPro"/>
</dbReference>
<geneLocation type="plasmid" evidence="3">
    <name>pNL1</name>
</geneLocation>
<organism evidence="3">
    <name type="scientific">Novosphingobium aromaticivorans</name>
    <name type="common">Sphingomonas aromaticivorans</name>
    <dbReference type="NCBI Taxonomy" id="48935"/>
    <lineage>
        <taxon>Bacteria</taxon>
        <taxon>Pseudomonadati</taxon>
        <taxon>Pseudomonadota</taxon>
        <taxon>Alphaproteobacteria</taxon>
        <taxon>Sphingomonadales</taxon>
        <taxon>Sphingomonadaceae</taxon>
        <taxon>Novosphingobium</taxon>
    </lineage>
</organism>
<proteinExistence type="predicted"/>
<sequence length="368" mass="38239" precursor="true">MAGKPRVAATGGENAAPGPLFEADVAAAPASPPQRARLGAAPVALVAALVAAGLWGAWVTKSVLGGPKTPAIAKVQLSGIVGEYVQAQARSATPPEQVTTETRAFMSEIQRNLERRGAAGQIVLVGEAVVAGNVPDITADVRREVYARVRMPQQAAASSTDVMGAMRAAMSGSGPGPAPQAGVLGVRAMPPQNETHPEPPAASGSHAKRWLAIGALAACLAASSLLASWRDEHAILINTTQSLPNWAFWIDKHRVPERGDFVVFKAPQTPLITAHFGKVAPPFAKRVYGMPGDVVSREGAVVRINGAEVARLKPASSRGEKLEPGPTGRIPEHCYYLGTAHKDGLDSRYADIGFVCSGTIIGTGDSLL</sequence>
<dbReference type="Pfam" id="PF09677">
    <property type="entry name" value="TrbI_Ftype"/>
    <property type="match status" value="1"/>
</dbReference>
<dbReference type="EMBL" id="AF079317">
    <property type="protein sequence ID" value="AAD03956.1"/>
    <property type="molecule type" value="Genomic_DNA"/>
</dbReference>